<proteinExistence type="inferred from homology"/>
<dbReference type="InterPro" id="IPR020855">
    <property type="entry name" value="Ureohydrolase_Mn_BS"/>
</dbReference>
<dbReference type="PANTHER" id="PTHR11358">
    <property type="entry name" value="ARGINASE/AGMATINASE"/>
    <property type="match status" value="1"/>
</dbReference>
<dbReference type="CDD" id="cd11592">
    <property type="entry name" value="Agmatinase_PAH"/>
    <property type="match status" value="1"/>
</dbReference>
<protein>
    <submittedName>
        <fullName evidence="5">Formiminoglutamate hydrolase</fullName>
    </submittedName>
</protein>
<evidence type="ECO:0000256" key="1">
    <source>
        <dbReference type="ARBA" id="ARBA00022723"/>
    </source>
</evidence>
<dbReference type="GO" id="GO:0033389">
    <property type="term" value="P:putrescine biosynthetic process from arginine, via agmatine"/>
    <property type="evidence" value="ECO:0007669"/>
    <property type="project" value="TreeGrafter"/>
</dbReference>
<dbReference type="AlphaFoldDB" id="A0AB74C467"/>
<evidence type="ECO:0000313" key="5">
    <source>
        <dbReference type="EMBL" id="RMZ41458.1"/>
    </source>
</evidence>
<dbReference type="PROSITE" id="PS51409">
    <property type="entry name" value="ARGINASE_2"/>
    <property type="match status" value="1"/>
</dbReference>
<organism evidence="5 6">
    <name type="scientific">Aspergillus flavus</name>
    <dbReference type="NCBI Taxonomy" id="5059"/>
    <lineage>
        <taxon>Eukaryota</taxon>
        <taxon>Fungi</taxon>
        <taxon>Dikarya</taxon>
        <taxon>Ascomycota</taxon>
        <taxon>Pezizomycotina</taxon>
        <taxon>Eurotiomycetes</taxon>
        <taxon>Eurotiomycetidae</taxon>
        <taxon>Eurotiales</taxon>
        <taxon>Aspergillaceae</taxon>
        <taxon>Aspergillus</taxon>
        <taxon>Aspergillus subgen. Circumdati</taxon>
    </lineage>
</organism>
<dbReference type="EMBL" id="QQZZ01000125">
    <property type="protein sequence ID" value="RMZ41458.1"/>
    <property type="molecule type" value="Genomic_DNA"/>
</dbReference>
<gene>
    <name evidence="5" type="ORF">CA14_001648</name>
</gene>
<evidence type="ECO:0000256" key="3">
    <source>
        <dbReference type="PROSITE-ProRule" id="PRU00742"/>
    </source>
</evidence>
<comment type="caution">
    <text evidence="5">The sequence shown here is derived from an EMBL/GenBank/DDBJ whole genome shotgun (WGS) entry which is preliminary data.</text>
</comment>
<dbReference type="InterPro" id="IPR023696">
    <property type="entry name" value="Ureohydrolase_dom_sf"/>
</dbReference>
<name>A0AB74C467_ASPFL</name>
<keyword evidence="1" id="KW-0479">Metal-binding</keyword>
<dbReference type="GO" id="GO:0046872">
    <property type="term" value="F:metal ion binding"/>
    <property type="evidence" value="ECO:0007669"/>
    <property type="project" value="UniProtKB-KW"/>
</dbReference>
<keyword evidence="2 4" id="KW-0378">Hydrolase</keyword>
<evidence type="ECO:0000256" key="4">
    <source>
        <dbReference type="RuleBase" id="RU003684"/>
    </source>
</evidence>
<reference evidence="5 6" key="1">
    <citation type="submission" date="2018-07" db="EMBL/GenBank/DDBJ databases">
        <title>Identification of spontaneous genetic mutation associated with occurrence of a yellow conidial color mutant of Aspergillus flavus.</title>
        <authorList>
            <person name="Chang P.-K."/>
            <person name="Mack B.M."/>
            <person name="Scharfenstein L."/>
            <person name="Gilbert M.K."/>
        </authorList>
    </citation>
    <scope>NUCLEOTIDE SEQUENCE [LARGE SCALE GENOMIC DNA]</scope>
    <source>
        <strain evidence="5 6">CA14</strain>
    </source>
</reference>
<dbReference type="Gene3D" id="3.40.800.10">
    <property type="entry name" value="Ureohydrolase domain"/>
    <property type="match status" value="1"/>
</dbReference>
<dbReference type="PRINTS" id="PR00116">
    <property type="entry name" value="ARGINASE"/>
</dbReference>
<evidence type="ECO:0000313" key="6">
    <source>
        <dbReference type="Proteomes" id="UP000275480"/>
    </source>
</evidence>
<dbReference type="Proteomes" id="UP000275480">
    <property type="component" value="Unassembled WGS sequence"/>
</dbReference>
<accession>A0AB74C467</accession>
<dbReference type="GO" id="GO:0008783">
    <property type="term" value="F:agmatinase activity"/>
    <property type="evidence" value="ECO:0007669"/>
    <property type="project" value="TreeGrafter"/>
</dbReference>
<dbReference type="InterPro" id="IPR006035">
    <property type="entry name" value="Ureohydrolase"/>
</dbReference>
<dbReference type="PANTHER" id="PTHR11358:SF30">
    <property type="entry name" value="AGMATINASE 1-RELATED"/>
    <property type="match status" value="1"/>
</dbReference>
<evidence type="ECO:0000256" key="2">
    <source>
        <dbReference type="ARBA" id="ARBA00022801"/>
    </source>
</evidence>
<comment type="similarity">
    <text evidence="3 4">Belongs to the arginase family.</text>
</comment>
<dbReference type="SUPFAM" id="SSF52768">
    <property type="entry name" value="Arginase/deacetylase"/>
    <property type="match status" value="1"/>
</dbReference>
<sequence length="440" mass="48540">MRLEYISISFGLSSLAYSLPQVLWGGRSYPETQQVIQTGQANKGKSDFADFRELISEQRYISQAHRKGYEKPEFMVSDTFSGDGVPYSGIASFGHLDWTDCYSEVNDGTFDIGIVGMPFDLGVTYRPGARFGPGAVRMASRRILPEASWDMDHRNNPFRDWATVVDCGDVANTPFNKVEAVAQLTTGAKEILSRTAKSQANSSAVRMITIGGDHTISKRIGLHVILVLMKEAALPLLRATYPKWGPVAVLHFDSHLDTWDPRKMNGGEADKYSEITHGTMLHLAHEEGIISNNSNMHLGSRSMLFDKLGDLNNDARCGFDSIRAREIDSLGIDGIVQRVVDRVANQYVYVSIDIDVLDPAFAPATGTIEPGGWTTRELLLILQGLANAGVKIIGADIVELTPVYDNKAETSALLVVELVYELLQWMVSVPVQPHEDNKMC</sequence>
<dbReference type="PROSITE" id="PS01053">
    <property type="entry name" value="ARGINASE_1"/>
    <property type="match status" value="1"/>
</dbReference>
<dbReference type="Pfam" id="PF00491">
    <property type="entry name" value="Arginase"/>
    <property type="match status" value="2"/>
</dbReference>